<dbReference type="GeneID" id="39730691"/>
<proteinExistence type="predicted"/>
<evidence type="ECO:0000256" key="1">
    <source>
        <dbReference type="SAM" id="Coils"/>
    </source>
</evidence>
<dbReference type="EC" id="3.6.1.1" evidence="2"/>
<dbReference type="RefSeq" id="XP_028527582.1">
    <property type="nucleotide sequence ID" value="XM_028670873.1"/>
</dbReference>
<name>A0A1J1GQI0_PLAGA</name>
<accession>A0A1J1GQI0</accession>
<evidence type="ECO:0000313" key="3">
    <source>
        <dbReference type="Proteomes" id="UP000220797"/>
    </source>
</evidence>
<dbReference type="Proteomes" id="UP000220797">
    <property type="component" value="Unassembled WGS sequence"/>
</dbReference>
<reference evidence="2" key="1">
    <citation type="submission" date="2015-04" db="EMBL/GenBank/DDBJ databases">
        <authorList>
            <consortium name="Pathogen Informatics"/>
        </authorList>
    </citation>
    <scope>NUCLEOTIDE SEQUENCE [LARGE SCALE GENOMIC DNA]</scope>
    <source>
        <strain evidence="2">8A</strain>
    </source>
</reference>
<protein>
    <submittedName>
        <fullName evidence="2">V-type H(+)-translocating pyrophosphatase, putative</fullName>
        <ecNumber evidence="2">3.6.1.1</ecNumber>
    </submittedName>
</protein>
<keyword evidence="2" id="KW-0378">Hydrolase</keyword>
<keyword evidence="3" id="KW-1185">Reference proteome</keyword>
<sequence length="838" mass="99438">MEIFNICNHSSQLKQEIINKNNNFDFYNKKCNESLSTDTEYNVDSLDKNIEKFNENTANISLENNKMKNYFDEKYEDIKNEKNIIPVEIEQNKRVNLNYNKNYENNSKFFQSNISNKNNDSEKFINRNFYLNKKSHLKIDEEEKKEKVALEKNEKILNDQYLSHINSKNDVLKKSNIYLSDTCQNNMQTHSQQTIMCDSQQNLLDMNQNNFHVNSQQTLKYDSEQNLFDFFQNNLYTIPKPTLVCESENNECQRVPLNNNSKQLNYPYNMNTFNKYEQNLISENHQISDIKNEENIMRNENIQNVKDQNDQNLENENEDNIFDEQEYNIKNKDGEFLKNINEQNIDNQKENYNPNFCKQNTFNAYEKILNEKFLNNIHNSYEQNWGEQYQQNSLNSYGQNLTDIKRINLRDINKNHIYNNQITNIYNNDELNLNQSNERSYYNRYGNIQQNNSFLPKIKLPNDVQKSFVSNGIMKQGLNEQNNESSNGFMTIRTLNINSNNKKMKEKQLKGLSDICITKSVSSKTNMHNNNNMKNFKNNNNYIMKINSLRNMNASFYEKKVPYKMNTMNNIITNELENSSTMLQNINNNNSNFQNNQKYLSGKQYLSKYLDNQYKMDEIKNCIPEPTLYIKENFDVPQIIQGLTTKHNNGIVSECNHDTIIEYDNKWRLVHGKTFAINQNDNFKSVEESAEAFHKYLAKKNEDTKKMLMNSNFNSLTGKLVINPVYDENENNMSKVHNYKDTLHAYPSYYNIPRNCQQNENEFEKNNLKDAVEDIITFNKNENNDHNSKNEKITKKKTMVKKQNLALCGDYLLKHRIKDFISVKMKDYFNVNLFNHYI</sequence>
<feature type="coiled-coil region" evidence="1">
    <location>
        <begin position="273"/>
        <end position="319"/>
    </location>
</feature>
<organism evidence="2 3">
    <name type="scientific">Plasmodium gallinaceum</name>
    <dbReference type="NCBI Taxonomy" id="5849"/>
    <lineage>
        <taxon>Eukaryota</taxon>
        <taxon>Sar</taxon>
        <taxon>Alveolata</taxon>
        <taxon>Apicomplexa</taxon>
        <taxon>Aconoidasida</taxon>
        <taxon>Haemosporida</taxon>
        <taxon>Plasmodiidae</taxon>
        <taxon>Plasmodium</taxon>
        <taxon>Plasmodium (Haemamoeba)</taxon>
    </lineage>
</organism>
<dbReference type="AlphaFoldDB" id="A0A1J1GQI0"/>
<gene>
    <name evidence="2" type="primary">VP1</name>
    <name evidence="2" type="ORF">PGAL8A_00216400</name>
</gene>
<keyword evidence="1" id="KW-0175">Coiled coil</keyword>
<dbReference type="VEuPathDB" id="PlasmoDB:PGAL8A_00216400"/>
<evidence type="ECO:0000313" key="2">
    <source>
        <dbReference type="EMBL" id="CRG94767.1"/>
    </source>
</evidence>
<dbReference type="OrthoDB" id="370791at2759"/>
<comment type="caution">
    <text evidence="2">The sequence shown here is derived from an EMBL/GenBank/DDBJ whole genome shotgun (WGS) entry which is preliminary data.</text>
</comment>
<dbReference type="EMBL" id="CVMV01000032">
    <property type="protein sequence ID" value="CRG94767.1"/>
    <property type="molecule type" value="Genomic_DNA"/>
</dbReference>
<dbReference type="GO" id="GO:0004427">
    <property type="term" value="F:inorganic diphosphate phosphatase activity"/>
    <property type="evidence" value="ECO:0007669"/>
    <property type="project" value="UniProtKB-EC"/>
</dbReference>